<comment type="caution">
    <text evidence="3">The sequence shown here is derived from an EMBL/GenBank/DDBJ whole genome shotgun (WGS) entry which is preliminary data.</text>
</comment>
<sequence length="778" mass="82538">MTADHQGVSLADDLAQRSDDELTDLLIARPDLASPPPAGTGVLASRALSAASSALAGDDLDLLSVAVLEQAIALGTDHHARRSVVTSIDAIADALSGRTDTGAVTARVDLLRRRALLWGPDDALRTGAHAPAALPWRGHHLSGPLATASVEDLRARLDDLDERERGLLETLSKGPALGRSRDAAPDADPDKPVARLIAAGLLARIDEQTVELPPTLGQLLRGEPPLPVDDLRPPELHDPDAKRRFSPAAIDAAAGGEALELIRHTTSVITALGATPAAVLRSGALGVRELRRLAKVTGLELPRLALIVEILAYLRYIDAGFPDPPPPGDTGEHAFAPTPAADTWLHQSPDRQWSALLGGWLDMPRRAWQVGEPDRDGNAHPALSGELHDAFAPAQRRIVLETLAAASPAIPVDTDALVVVLGWHRPRQIRRFSRRIVDETLREARELGVVAHGSLTGVGRTVIAGHDTGEADKRTLEAMHAALPEPVDHFLAQADLTLMVPGPMTPELAEQVELVADLESGGAASVYRVSDHSVRRALDAGRSSSELIAMFTAHSRTPVPQSLTYLIEDVARRHGQLRVGVASSFVRCEDATTLAAVLRSPVGEHLALRALASTVAVSPADVRDVIDQLRAAGFAPAGEDSSGTVVDLRERGSRVTATRQRRHGPPRRAVPSPDQLRSVITRMRSADRADSARPAAGASSGPVRAVGGGESASALIQLALRLKRRLRVDYVDAHGSASRHVVTPHALGAGQLVAVDAGSDTEQRFSLHRVTSVELLED</sequence>
<gene>
    <name evidence="3" type="ORF">GORHZ_037_00140</name>
</gene>
<feature type="domain" description="Helicase XPB/Ssl2 N-terminal" evidence="2">
    <location>
        <begin position="491"/>
        <end position="612"/>
    </location>
</feature>
<dbReference type="EMBL" id="BAHC01000037">
    <property type="protein sequence ID" value="GAB88706.1"/>
    <property type="molecule type" value="Genomic_DNA"/>
</dbReference>
<dbReference type="Proteomes" id="UP000008363">
    <property type="component" value="Unassembled WGS sequence"/>
</dbReference>
<organism evidence="3 4">
    <name type="scientific">Gordonia rhizosphera NBRC 16068</name>
    <dbReference type="NCBI Taxonomy" id="1108045"/>
    <lineage>
        <taxon>Bacteria</taxon>
        <taxon>Bacillati</taxon>
        <taxon>Actinomycetota</taxon>
        <taxon>Actinomycetes</taxon>
        <taxon>Mycobacteriales</taxon>
        <taxon>Gordoniaceae</taxon>
        <taxon>Gordonia</taxon>
    </lineage>
</organism>
<feature type="region of interest" description="Disordered" evidence="1">
    <location>
        <begin position="168"/>
        <end position="190"/>
    </location>
</feature>
<dbReference type="RefSeq" id="WP_006330365.1">
    <property type="nucleotide sequence ID" value="NZ_BAHC01000037.1"/>
</dbReference>
<dbReference type="Pfam" id="PF13625">
    <property type="entry name" value="Helicase_C_3"/>
    <property type="match status" value="1"/>
</dbReference>
<protein>
    <recommendedName>
        <fullName evidence="2">Helicase XPB/Ssl2 N-terminal domain-containing protein</fullName>
    </recommendedName>
</protein>
<accession>K6W4S4</accession>
<name>K6W4S4_9ACTN</name>
<feature type="compositionally biased region" description="Basic and acidic residues" evidence="1">
    <location>
        <begin position="179"/>
        <end position="190"/>
    </location>
</feature>
<feature type="compositionally biased region" description="Low complexity" evidence="1">
    <location>
        <begin position="692"/>
        <end position="702"/>
    </location>
</feature>
<dbReference type="PROSITE" id="PS52050">
    <property type="entry name" value="WYL"/>
    <property type="match status" value="1"/>
</dbReference>
<proteinExistence type="predicted"/>
<dbReference type="AlphaFoldDB" id="K6W4S4"/>
<keyword evidence="4" id="KW-1185">Reference proteome</keyword>
<evidence type="ECO:0000256" key="1">
    <source>
        <dbReference type="SAM" id="MobiDB-lite"/>
    </source>
</evidence>
<evidence type="ECO:0000259" key="2">
    <source>
        <dbReference type="Pfam" id="PF13625"/>
    </source>
</evidence>
<reference evidence="3 4" key="1">
    <citation type="submission" date="2012-08" db="EMBL/GenBank/DDBJ databases">
        <title>Whole genome shotgun sequence of Gordonia rhizosphera NBRC 16068.</title>
        <authorList>
            <person name="Takarada H."/>
            <person name="Isaki S."/>
            <person name="Hosoyama A."/>
            <person name="Tsuchikane K."/>
            <person name="Katsumata H."/>
            <person name="Baba S."/>
            <person name="Ohji S."/>
            <person name="Yamazaki S."/>
            <person name="Fujita N."/>
        </authorList>
    </citation>
    <scope>NUCLEOTIDE SEQUENCE [LARGE SCALE GENOMIC DNA]</scope>
    <source>
        <strain evidence="3 4">NBRC 16068</strain>
    </source>
</reference>
<dbReference type="OrthoDB" id="3415124at2"/>
<dbReference type="STRING" id="1108045.GORHZ_037_00140"/>
<evidence type="ECO:0000313" key="4">
    <source>
        <dbReference type="Proteomes" id="UP000008363"/>
    </source>
</evidence>
<dbReference type="InterPro" id="IPR032830">
    <property type="entry name" value="XPB/Ssl2_N"/>
</dbReference>
<dbReference type="eggNOG" id="COG2378">
    <property type="taxonomic scope" value="Bacteria"/>
</dbReference>
<evidence type="ECO:0000313" key="3">
    <source>
        <dbReference type="EMBL" id="GAB88706.1"/>
    </source>
</evidence>
<feature type="region of interest" description="Disordered" evidence="1">
    <location>
        <begin position="650"/>
        <end position="706"/>
    </location>
</feature>